<dbReference type="AlphaFoldDB" id="A0A4R2JYL9"/>
<dbReference type="EMBL" id="SLWS01000001">
    <property type="protein sequence ID" value="TCO65701.1"/>
    <property type="molecule type" value="Genomic_DNA"/>
</dbReference>
<dbReference type="GO" id="GO:0071949">
    <property type="term" value="F:FAD binding"/>
    <property type="evidence" value="ECO:0007669"/>
    <property type="project" value="InterPro"/>
</dbReference>
<gene>
    <name evidence="7" type="ORF">EV192_1011493</name>
</gene>
<comment type="caution">
    <text evidence="7">The sequence shown here is derived from an EMBL/GenBank/DDBJ whole genome shotgun (WGS) entry which is preliminary data.</text>
</comment>
<evidence type="ECO:0000313" key="8">
    <source>
        <dbReference type="Proteomes" id="UP000295680"/>
    </source>
</evidence>
<dbReference type="InterPro" id="IPR050416">
    <property type="entry name" value="FAD-linked_Oxidoreductase"/>
</dbReference>
<dbReference type="InterPro" id="IPR016166">
    <property type="entry name" value="FAD-bd_PCMH"/>
</dbReference>
<name>A0A4R2JYL9_9PSEU</name>
<organism evidence="7 8">
    <name type="scientific">Actinocrispum wychmicini</name>
    <dbReference type="NCBI Taxonomy" id="1213861"/>
    <lineage>
        <taxon>Bacteria</taxon>
        <taxon>Bacillati</taxon>
        <taxon>Actinomycetota</taxon>
        <taxon>Actinomycetes</taxon>
        <taxon>Pseudonocardiales</taxon>
        <taxon>Pseudonocardiaceae</taxon>
        <taxon>Actinocrispum</taxon>
    </lineage>
</organism>
<dbReference type="InterPro" id="IPR036318">
    <property type="entry name" value="FAD-bd_PCMH-like_sf"/>
</dbReference>
<dbReference type="Proteomes" id="UP000295680">
    <property type="component" value="Unassembled WGS sequence"/>
</dbReference>
<dbReference type="Pfam" id="PF01565">
    <property type="entry name" value="FAD_binding_4"/>
    <property type="match status" value="1"/>
</dbReference>
<dbReference type="PROSITE" id="PS00862">
    <property type="entry name" value="OX2_COVAL_FAD"/>
    <property type="match status" value="1"/>
</dbReference>
<dbReference type="InterPro" id="IPR016167">
    <property type="entry name" value="FAD-bd_PCMH_sub1"/>
</dbReference>
<dbReference type="Gene3D" id="3.40.462.20">
    <property type="match status" value="1"/>
</dbReference>
<keyword evidence="3" id="KW-0285">Flavoprotein</keyword>
<comment type="cofactor">
    <cofactor evidence="1">
        <name>FAD</name>
        <dbReference type="ChEBI" id="CHEBI:57692"/>
    </cofactor>
</comment>
<evidence type="ECO:0000259" key="6">
    <source>
        <dbReference type="PROSITE" id="PS51387"/>
    </source>
</evidence>
<dbReference type="PROSITE" id="PS51387">
    <property type="entry name" value="FAD_PCMH"/>
    <property type="match status" value="1"/>
</dbReference>
<proteinExistence type="inferred from homology"/>
<evidence type="ECO:0000256" key="2">
    <source>
        <dbReference type="ARBA" id="ARBA00005466"/>
    </source>
</evidence>
<evidence type="ECO:0000256" key="3">
    <source>
        <dbReference type="ARBA" id="ARBA00022630"/>
    </source>
</evidence>
<comment type="similarity">
    <text evidence="2">Belongs to the oxygen-dependent FAD-linked oxidoreductase family.</text>
</comment>
<dbReference type="InterPro" id="IPR006093">
    <property type="entry name" value="Oxy_OxRdtase_FAD_BS"/>
</dbReference>
<dbReference type="PANTHER" id="PTHR42973:SF39">
    <property type="entry name" value="FAD-BINDING PCMH-TYPE DOMAIN-CONTAINING PROTEIN"/>
    <property type="match status" value="1"/>
</dbReference>
<dbReference type="InterPro" id="IPR012951">
    <property type="entry name" value="BBE"/>
</dbReference>
<dbReference type="PANTHER" id="PTHR42973">
    <property type="entry name" value="BINDING OXIDOREDUCTASE, PUTATIVE (AFU_ORTHOLOGUE AFUA_1G17690)-RELATED"/>
    <property type="match status" value="1"/>
</dbReference>
<evidence type="ECO:0000256" key="4">
    <source>
        <dbReference type="ARBA" id="ARBA00022827"/>
    </source>
</evidence>
<keyword evidence="5" id="KW-0560">Oxidoreductase</keyword>
<evidence type="ECO:0000313" key="7">
    <source>
        <dbReference type="EMBL" id="TCO65701.1"/>
    </source>
</evidence>
<dbReference type="Pfam" id="PF08031">
    <property type="entry name" value="BBE"/>
    <property type="match status" value="1"/>
</dbReference>
<keyword evidence="8" id="KW-1185">Reference proteome</keyword>
<accession>A0A4R2JYL9</accession>
<keyword evidence="4" id="KW-0274">FAD</keyword>
<dbReference type="SUPFAM" id="SSF56176">
    <property type="entry name" value="FAD-binding/transporter-associated domain-like"/>
    <property type="match status" value="1"/>
</dbReference>
<dbReference type="Gene3D" id="3.30.43.10">
    <property type="entry name" value="Uridine Diphospho-n-acetylenolpyruvylglucosamine Reductase, domain 2"/>
    <property type="match status" value="1"/>
</dbReference>
<reference evidence="7 8" key="1">
    <citation type="submission" date="2019-03" db="EMBL/GenBank/DDBJ databases">
        <title>Genomic Encyclopedia of Type Strains, Phase IV (KMG-IV): sequencing the most valuable type-strain genomes for metagenomic binning, comparative biology and taxonomic classification.</title>
        <authorList>
            <person name="Goeker M."/>
        </authorList>
    </citation>
    <scope>NUCLEOTIDE SEQUENCE [LARGE SCALE GENOMIC DNA]</scope>
    <source>
        <strain evidence="7 8">DSM 45934</strain>
    </source>
</reference>
<dbReference type="Gene3D" id="3.30.465.10">
    <property type="match status" value="1"/>
</dbReference>
<dbReference type="GO" id="GO:0016491">
    <property type="term" value="F:oxidoreductase activity"/>
    <property type="evidence" value="ECO:0007669"/>
    <property type="project" value="UniProtKB-KW"/>
</dbReference>
<feature type="domain" description="FAD-binding PCMH-type" evidence="6">
    <location>
        <begin position="86"/>
        <end position="256"/>
    </location>
</feature>
<dbReference type="InterPro" id="IPR006094">
    <property type="entry name" value="Oxid_FAD_bind_N"/>
</dbReference>
<sequence>MGVFGGSRFPLGVRPEGPRTGLYLGLSAVRPAGSWAVETPDELPVVTTSFGPMPSLAEFRDSLDGELFSPGTSGYETIRHPVNAAYREVRPRLVVLCRSVSDVVGAMAYATAIGDRIVPRGGGHCFAGRSSTDGIVLDMSGLDGITVAPDQVATVQAGARLEQVYPTLHTYGRTLPAGCGPTVGITGLTLGGGIGLLGRKHGLTCDRLVGAQVVLADGSVVDCDHDHHPDLFWALRGAGGGQFGVVTSLRFDTVPEPTTTRIEAHWSDIPVADLVSAWQVWAPDAPDDLTVNLTLESEPGAPVRATLFGAATLDEGPTRDLLREFTDQAGLAAAIDLRPGLPYHQLKRTFADPRDLPEQPVRIRSEFFAHPMASDTLTSLLTQLAAGRRQLSFTAMGGAYNRVAEDATAFAHRTERFLLEHIADPGDPWVDQSWATAHTDGSGRVYPNFPDPQLDNWATAYHAGNHPRLAAVKNAYDPHRFFDFPQAL</sequence>
<evidence type="ECO:0000256" key="1">
    <source>
        <dbReference type="ARBA" id="ARBA00001974"/>
    </source>
</evidence>
<protein>
    <submittedName>
        <fullName evidence="7">FAD/FMN-containing dehydrogenase</fullName>
    </submittedName>
</protein>
<evidence type="ECO:0000256" key="5">
    <source>
        <dbReference type="ARBA" id="ARBA00023002"/>
    </source>
</evidence>
<dbReference type="InterPro" id="IPR016169">
    <property type="entry name" value="FAD-bd_PCMH_sub2"/>
</dbReference>